<accession>A0A1N7PN62</accession>
<protein>
    <recommendedName>
        <fullName evidence="3">DUF945 domain-containing protein</fullName>
    </recommendedName>
</protein>
<dbReference type="Proteomes" id="UP000186221">
    <property type="component" value="Unassembled WGS sequence"/>
</dbReference>
<evidence type="ECO:0008006" key="3">
    <source>
        <dbReference type="Google" id="ProtNLM"/>
    </source>
</evidence>
<organism evidence="1 2">
    <name type="scientific">Rhodobacter aestuarii</name>
    <dbReference type="NCBI Taxonomy" id="453582"/>
    <lineage>
        <taxon>Bacteria</taxon>
        <taxon>Pseudomonadati</taxon>
        <taxon>Pseudomonadota</taxon>
        <taxon>Alphaproteobacteria</taxon>
        <taxon>Rhodobacterales</taxon>
        <taxon>Rhodobacter group</taxon>
        <taxon>Rhodobacter</taxon>
    </lineage>
</organism>
<gene>
    <name evidence="1" type="ORF">SAMN05421580_110139</name>
</gene>
<dbReference type="OrthoDB" id="7764370at2"/>
<evidence type="ECO:0000313" key="2">
    <source>
        <dbReference type="Proteomes" id="UP000186221"/>
    </source>
</evidence>
<keyword evidence="2" id="KW-1185">Reference proteome</keyword>
<evidence type="ECO:0000313" key="1">
    <source>
        <dbReference type="EMBL" id="SIT11887.1"/>
    </source>
</evidence>
<proteinExistence type="predicted"/>
<sequence length="496" mass="52021">MYGKYLLGGTALVGVVAWGVWWAQTPHASGPGAQALQTQIQAALGPAGPAVVVTPAFDHYVLKIDLARVLPAKTDAAPAPFAMSAYELDLMPLGEGQWQVSSAPQDVTMQTNMVIPGQREGAVTDYVFKGVTFNGTYDETLRFMRGWQTAYASVNMRQVQTLVSPRGQTNKMEVTAVLSDYRAQTQVSEGANGLDLTGQARVGSLSESFAMPSRPFGEPVPVVLEMARMSGTTHIEGLRWNTLLPVLNKLQALYAEGKDLESEQQALAALMLPALPVLDQAATKADFSTLSLKVQDTSVKADAGTFEVEFSTAGEGLREAFEVTGVSVPAGVVPDWATALMPQTVRLDFGLEGFDLIGAAKLALEDLAAGGTGDVPNPQMGAAMLPDGTMTLRLNPSHVTGADYALNANVMAQVDVEKNAPQALEAVISLSGMDAILTALQQGPADVQQGAMGLMAMRGLAKGAPDGSLKWEIGLGPDGVPTVNGMSMGALGGMMP</sequence>
<dbReference type="AlphaFoldDB" id="A0A1N7PN62"/>
<name>A0A1N7PN62_9RHOB</name>
<dbReference type="RefSeq" id="WP_076485867.1">
    <property type="nucleotide sequence ID" value="NZ_FTOG01000010.1"/>
</dbReference>
<reference evidence="2" key="1">
    <citation type="submission" date="2017-01" db="EMBL/GenBank/DDBJ databases">
        <authorList>
            <person name="Varghese N."/>
            <person name="Submissions S."/>
        </authorList>
    </citation>
    <scope>NUCLEOTIDE SEQUENCE [LARGE SCALE GENOMIC DNA]</scope>
    <source>
        <strain evidence="2">DSM 19945</strain>
    </source>
</reference>
<dbReference type="EMBL" id="FTOG01000010">
    <property type="protein sequence ID" value="SIT11887.1"/>
    <property type="molecule type" value="Genomic_DNA"/>
</dbReference>